<organism evidence="1 2">
    <name type="scientific">Pristionchus pacificus</name>
    <name type="common">Parasitic nematode worm</name>
    <dbReference type="NCBI Taxonomy" id="54126"/>
    <lineage>
        <taxon>Eukaryota</taxon>
        <taxon>Metazoa</taxon>
        <taxon>Ecdysozoa</taxon>
        <taxon>Nematoda</taxon>
        <taxon>Chromadorea</taxon>
        <taxon>Rhabditida</taxon>
        <taxon>Rhabditina</taxon>
        <taxon>Diplogasteromorpha</taxon>
        <taxon>Diplogasteroidea</taxon>
        <taxon>Neodiplogasteridae</taxon>
        <taxon>Pristionchus</taxon>
    </lineage>
</organism>
<reference evidence="1" key="2">
    <citation type="submission" date="2019-07" db="UniProtKB">
        <authorList>
            <consortium name="EnsemblMetazoa"/>
        </authorList>
    </citation>
    <scope>IDENTIFICATION</scope>
    <source>
        <strain evidence="1">PS312</strain>
    </source>
</reference>
<dbReference type="Pfam" id="PF10326">
    <property type="entry name" value="7TM_GPCR_Str"/>
    <property type="match status" value="1"/>
</dbReference>
<dbReference type="Proteomes" id="UP000005239">
    <property type="component" value="Unassembled WGS sequence"/>
</dbReference>
<evidence type="ECO:0000313" key="1">
    <source>
        <dbReference type="EnsemblMetazoa" id="PPA35907.1"/>
    </source>
</evidence>
<dbReference type="AlphaFoldDB" id="A0A4X3P075"/>
<dbReference type="InParanoid" id="A0A4X3P075"/>
<keyword evidence="2" id="KW-1185">Reference proteome</keyword>
<dbReference type="SUPFAM" id="SSF81321">
    <property type="entry name" value="Family A G protein-coupled receptor-like"/>
    <property type="match status" value="1"/>
</dbReference>
<reference evidence="2" key="1">
    <citation type="journal article" date="2008" name="Nat. Genet.">
        <title>The Pristionchus pacificus genome provides a unique perspective on nematode lifestyle and parasitism.</title>
        <authorList>
            <person name="Dieterich C."/>
            <person name="Clifton S.W."/>
            <person name="Schuster L.N."/>
            <person name="Chinwalla A."/>
            <person name="Delehaunty K."/>
            <person name="Dinkelacker I."/>
            <person name="Fulton L."/>
            <person name="Fulton R."/>
            <person name="Godfrey J."/>
            <person name="Minx P."/>
            <person name="Mitreva M."/>
            <person name="Roeseler W."/>
            <person name="Tian H."/>
            <person name="Witte H."/>
            <person name="Yang S.P."/>
            <person name="Wilson R.K."/>
            <person name="Sommer R.J."/>
        </authorList>
    </citation>
    <scope>NUCLEOTIDE SEQUENCE [LARGE SCALE GENOMIC DNA]</scope>
    <source>
        <strain evidence="2">PS312</strain>
    </source>
</reference>
<evidence type="ECO:0000313" key="2">
    <source>
        <dbReference type="Proteomes" id="UP000005239"/>
    </source>
</evidence>
<proteinExistence type="predicted"/>
<name>A0A4X3P075_PRIPA</name>
<dbReference type="PANTHER" id="PTHR22943">
    <property type="entry name" value="7-TRANSMEMBRANE DOMAIN RECEPTOR C.ELEGANS"/>
    <property type="match status" value="1"/>
</dbReference>
<dbReference type="EnsemblMetazoa" id="PPA35907.1">
    <property type="protein sequence ID" value="PPA35907.1"/>
    <property type="gene ID" value="WBGene00274276"/>
</dbReference>
<gene>
    <name evidence="1" type="primary">WBGene00274276</name>
</gene>
<evidence type="ECO:0008006" key="3">
    <source>
        <dbReference type="Google" id="ProtNLM"/>
    </source>
</evidence>
<dbReference type="InterPro" id="IPR019428">
    <property type="entry name" value="7TM_GPCR_serpentine_rcpt_Str"/>
</dbReference>
<sequence length="365" mass="41447">MFACDSCWLFVQDRDNKVLICVIGIITNSSLLYLIRRDTRVSLGAYKQLLTIFASKLIIANTTFGIASTVVDDRTTLALLCLFRRAFYNTLMNIHFLYRFWAKTSFDLALLSNTIRILPIVDSFHGIYSLVRNTGRLFLLHTISPIREARERTSSACFSSPGEVQNEATKLLRSEFEKKLGMNIARGWIVMVHWRNGWEDPRLVFTANHVMNLSHPKSEEKTALFILFTDSYELFLTQQARQSAEAATLGTLTYSSIRQTKKLSSTKTNIHLTLLIAVTAQTLVPFIFVSVPYFFCLNFPYFGMSVGILAELSSFLTSCFPAWDAVIVILLIADYRTAVWSMVRKRCGTVAPIKMDQSMMKNTLA</sequence>
<dbReference type="PANTHER" id="PTHR22943:SF248">
    <property type="entry name" value="SEVEN TM RECEPTOR"/>
    <property type="match status" value="1"/>
</dbReference>
<accession>A0A4X3P075</accession>
<protein>
    <recommendedName>
        <fullName evidence="3">G protein-coupled receptor</fullName>
    </recommendedName>
</protein>